<dbReference type="Proteomes" id="UP000191110">
    <property type="component" value="Unassembled WGS sequence"/>
</dbReference>
<dbReference type="PRINTS" id="PR01021">
    <property type="entry name" value="OMPADOMAIN"/>
</dbReference>
<dbReference type="RefSeq" id="WP_078484987.1">
    <property type="nucleotide sequence ID" value="NZ_MPRL01000089.1"/>
</dbReference>
<dbReference type="OrthoDB" id="6195779at2"/>
<dbReference type="EMBL" id="MPRL01000089">
    <property type="protein sequence ID" value="OOZ38477.1"/>
    <property type="molecule type" value="Genomic_DNA"/>
</dbReference>
<dbReference type="SUPFAM" id="SSF103088">
    <property type="entry name" value="OmpA-like"/>
    <property type="match status" value="1"/>
</dbReference>
<proteinExistence type="predicted"/>
<dbReference type="InterPro" id="IPR006665">
    <property type="entry name" value="OmpA-like"/>
</dbReference>
<evidence type="ECO:0000313" key="8">
    <source>
        <dbReference type="Proteomes" id="UP000191110"/>
    </source>
</evidence>
<dbReference type="GO" id="GO:0007155">
    <property type="term" value="P:cell adhesion"/>
    <property type="evidence" value="ECO:0007669"/>
    <property type="project" value="InterPro"/>
</dbReference>
<dbReference type="InterPro" id="IPR003367">
    <property type="entry name" value="Thrombospondin_3-like_rpt"/>
</dbReference>
<keyword evidence="4" id="KW-0998">Cell outer membrane</keyword>
<dbReference type="Pfam" id="PF02412">
    <property type="entry name" value="TSP_3"/>
    <property type="match status" value="4"/>
</dbReference>
<keyword evidence="2" id="KW-0732">Signal</keyword>
<dbReference type="InterPro" id="IPR028974">
    <property type="entry name" value="TSP_type-3_rpt"/>
</dbReference>
<keyword evidence="3 5" id="KW-0472">Membrane</keyword>
<dbReference type="CDD" id="cd07185">
    <property type="entry name" value="OmpA_C-like"/>
    <property type="match status" value="1"/>
</dbReference>
<feature type="domain" description="OmpA-like" evidence="6">
    <location>
        <begin position="123"/>
        <end position="239"/>
    </location>
</feature>
<dbReference type="PROSITE" id="PS51123">
    <property type="entry name" value="OMPA_2"/>
    <property type="match status" value="1"/>
</dbReference>
<evidence type="ECO:0000256" key="2">
    <source>
        <dbReference type="ARBA" id="ARBA00022729"/>
    </source>
</evidence>
<dbReference type="Gene3D" id="4.10.1080.10">
    <property type="entry name" value="TSP type-3 repeat"/>
    <property type="match status" value="2"/>
</dbReference>
<evidence type="ECO:0000313" key="7">
    <source>
        <dbReference type="EMBL" id="OOZ38477.1"/>
    </source>
</evidence>
<dbReference type="PANTHER" id="PTHR30329">
    <property type="entry name" value="STATOR ELEMENT OF FLAGELLAR MOTOR COMPLEX"/>
    <property type="match status" value="1"/>
</dbReference>
<dbReference type="GO" id="GO:0005509">
    <property type="term" value="F:calcium ion binding"/>
    <property type="evidence" value="ECO:0007669"/>
    <property type="project" value="InterPro"/>
</dbReference>
<evidence type="ECO:0000256" key="4">
    <source>
        <dbReference type="ARBA" id="ARBA00023237"/>
    </source>
</evidence>
<accession>A0A1T2L039</accession>
<protein>
    <recommendedName>
        <fullName evidence="6">OmpA-like domain-containing protein</fullName>
    </recommendedName>
</protein>
<dbReference type="InterPro" id="IPR036737">
    <property type="entry name" value="OmpA-like_sf"/>
</dbReference>
<keyword evidence="8" id="KW-1185">Reference proteome</keyword>
<organism evidence="7 8">
    <name type="scientific">Solemya pervernicosa gill symbiont</name>
    <dbReference type="NCBI Taxonomy" id="642797"/>
    <lineage>
        <taxon>Bacteria</taxon>
        <taxon>Pseudomonadati</taxon>
        <taxon>Pseudomonadota</taxon>
        <taxon>Gammaproteobacteria</taxon>
        <taxon>sulfur-oxidizing symbionts</taxon>
    </lineage>
</organism>
<dbReference type="Pfam" id="PF00691">
    <property type="entry name" value="OmpA"/>
    <property type="match status" value="1"/>
</dbReference>
<dbReference type="GO" id="GO:0009279">
    <property type="term" value="C:cell outer membrane"/>
    <property type="evidence" value="ECO:0007669"/>
    <property type="project" value="UniProtKB-SubCell"/>
</dbReference>
<sequence>MPCGAVLDSDGDGVLDDKDRCPDTPKGVAVDAVGCPLDSDGDGVVDMHDKCPNTPRGVKVDTSGCPLDSDGDGVYDYMDKCPGTPAGAAVDGKGCPLDSDGDGVYDYMDKCPGTPKGAKVDSDGCMFEIVLNNVLFETNSAELKPESKLVLEKLADVLKGRPDVTGVKVIGHTDSMGSAAYNMGLSERRAASVARYLTGTGVSGSLLTSKGMGESDPVASNDNAEGRMMNRRVVFEIAR</sequence>
<reference evidence="7 8" key="1">
    <citation type="submission" date="2016-11" db="EMBL/GenBank/DDBJ databases">
        <title>Mixed transmission modes and dynamic genome evolution in an obligate animal-bacterial symbiosis.</title>
        <authorList>
            <person name="Russell S.L."/>
            <person name="Corbett-Detig R.B."/>
            <person name="Cavanaugh C.M."/>
        </authorList>
    </citation>
    <scope>NUCLEOTIDE SEQUENCE [LARGE SCALE GENOMIC DNA]</scope>
    <source>
        <strain evidence="7">Sveles-Q1</strain>
    </source>
</reference>
<evidence type="ECO:0000259" key="6">
    <source>
        <dbReference type="PROSITE" id="PS51123"/>
    </source>
</evidence>
<gene>
    <name evidence="7" type="ORF">BOW53_15460</name>
</gene>
<dbReference type="InterPro" id="IPR050330">
    <property type="entry name" value="Bact_OuterMem_StrucFunc"/>
</dbReference>
<dbReference type="PROSITE" id="PS01068">
    <property type="entry name" value="OMPA_1"/>
    <property type="match status" value="1"/>
</dbReference>
<dbReference type="Gene3D" id="3.30.1330.60">
    <property type="entry name" value="OmpA-like domain"/>
    <property type="match status" value="1"/>
</dbReference>
<dbReference type="PANTHER" id="PTHR30329:SF21">
    <property type="entry name" value="LIPOPROTEIN YIAD-RELATED"/>
    <property type="match status" value="1"/>
</dbReference>
<dbReference type="InterPro" id="IPR006664">
    <property type="entry name" value="OMP_bac"/>
</dbReference>
<dbReference type="InterPro" id="IPR006690">
    <property type="entry name" value="OMPA-like_CS"/>
</dbReference>
<evidence type="ECO:0000256" key="3">
    <source>
        <dbReference type="ARBA" id="ARBA00023136"/>
    </source>
</evidence>
<comment type="subcellular location">
    <subcellularLocation>
        <location evidence="1">Cell outer membrane</location>
    </subcellularLocation>
</comment>
<name>A0A1T2L039_9GAMM</name>
<dbReference type="SUPFAM" id="SSF103647">
    <property type="entry name" value="TSP type-3 repeat"/>
    <property type="match status" value="1"/>
</dbReference>
<evidence type="ECO:0000256" key="1">
    <source>
        <dbReference type="ARBA" id="ARBA00004442"/>
    </source>
</evidence>
<dbReference type="AlphaFoldDB" id="A0A1T2L039"/>
<comment type="caution">
    <text evidence="7">The sequence shown here is derived from an EMBL/GenBank/DDBJ whole genome shotgun (WGS) entry which is preliminary data.</text>
</comment>
<evidence type="ECO:0000256" key="5">
    <source>
        <dbReference type="PROSITE-ProRule" id="PRU00473"/>
    </source>
</evidence>